<name>A0A419WQ35_9EURY</name>
<sequence>MSEESNGDETEPEAEDEADQEQSADLEAIRTRLEALNDDLEGLQSDLEAAETEDDLDVVEADIEEFRADLEEIEIPEPPEEEDEDEDDEESEPAPEEQLQETYDEIESDVSDLEDDLEDKRGPYAEDVIGEIDGVSGTITGTRWAEEGDEELIDATEAFLADLNDLLGTSVTLPSNLEPASGAELGENGEEEKTVPDELALLEFADHLVDARRAHLEEIRERPRRRRSVFHPLCEVNRLEILICGVHRVPPLPLVLSVVGARVETDVDAAPAAAISVAPIMLCAP</sequence>
<comment type="caution">
    <text evidence="2">The sequence shown here is derived from an EMBL/GenBank/DDBJ whole genome shotgun (WGS) entry which is preliminary data.</text>
</comment>
<feature type="compositionally biased region" description="Acidic residues" evidence="1">
    <location>
        <begin position="71"/>
        <end position="117"/>
    </location>
</feature>
<gene>
    <name evidence="2" type="ORF">ATJ93_0506</name>
</gene>
<dbReference type="Proteomes" id="UP000283805">
    <property type="component" value="Unassembled WGS sequence"/>
</dbReference>
<keyword evidence="3" id="KW-1185">Reference proteome</keyword>
<protein>
    <submittedName>
        <fullName evidence="2">Uncharacterized protein</fullName>
    </submittedName>
</protein>
<accession>A0A419WQ35</accession>
<dbReference type="EMBL" id="RAPO01000001">
    <property type="protein sequence ID" value="RKD97518.1"/>
    <property type="molecule type" value="Genomic_DNA"/>
</dbReference>
<evidence type="ECO:0000256" key="1">
    <source>
        <dbReference type="SAM" id="MobiDB-lite"/>
    </source>
</evidence>
<organism evidence="2 3">
    <name type="scientific">Halopiger aswanensis</name>
    <dbReference type="NCBI Taxonomy" id="148449"/>
    <lineage>
        <taxon>Archaea</taxon>
        <taxon>Methanobacteriati</taxon>
        <taxon>Methanobacteriota</taxon>
        <taxon>Stenosarchaea group</taxon>
        <taxon>Halobacteria</taxon>
        <taxon>Halobacteriales</taxon>
        <taxon>Natrialbaceae</taxon>
        <taxon>Halopiger</taxon>
    </lineage>
</organism>
<evidence type="ECO:0000313" key="3">
    <source>
        <dbReference type="Proteomes" id="UP000283805"/>
    </source>
</evidence>
<dbReference type="AlphaFoldDB" id="A0A419WQ35"/>
<feature type="region of interest" description="Disordered" evidence="1">
    <location>
        <begin position="1"/>
        <end position="119"/>
    </location>
</feature>
<feature type="compositionally biased region" description="Acidic residues" evidence="1">
    <location>
        <begin position="1"/>
        <end position="24"/>
    </location>
</feature>
<proteinExistence type="predicted"/>
<reference evidence="2 3" key="1">
    <citation type="submission" date="2018-09" db="EMBL/GenBank/DDBJ databases">
        <title>Genomic Encyclopedia of Archaeal and Bacterial Type Strains, Phase II (KMG-II): from individual species to whole genera.</title>
        <authorList>
            <person name="Goeker M."/>
        </authorList>
    </citation>
    <scope>NUCLEOTIDE SEQUENCE [LARGE SCALE GENOMIC DNA]</scope>
    <source>
        <strain evidence="2 3">DSM 13151</strain>
    </source>
</reference>
<evidence type="ECO:0000313" key="2">
    <source>
        <dbReference type="EMBL" id="RKD97518.1"/>
    </source>
</evidence>
<feature type="compositionally biased region" description="Acidic residues" evidence="1">
    <location>
        <begin position="48"/>
        <end position="63"/>
    </location>
</feature>